<keyword evidence="1" id="KW-0812">Transmembrane</keyword>
<dbReference type="EMBL" id="MHWD01000025">
    <property type="protein sequence ID" value="OHB03205.1"/>
    <property type="molecule type" value="Genomic_DNA"/>
</dbReference>
<name>A0A1G2U109_9BACT</name>
<keyword evidence="1" id="KW-0472">Membrane</keyword>
<sequence length="78" mass="9001">MNKNTYYKKQLLTLIIVALALQGIISMLGVWGLYPIQKMFLWAVRLFLLIELIYGIMNFSKGDNKPLPFIGKYGEKAF</sequence>
<accession>A0A1G2U109</accession>
<evidence type="ECO:0000313" key="2">
    <source>
        <dbReference type="EMBL" id="OHB03205.1"/>
    </source>
</evidence>
<feature type="transmembrane region" description="Helical" evidence="1">
    <location>
        <begin position="12"/>
        <end position="34"/>
    </location>
</feature>
<feature type="transmembrane region" description="Helical" evidence="1">
    <location>
        <begin position="40"/>
        <end position="57"/>
    </location>
</feature>
<organism evidence="2 3">
    <name type="scientific">Candidatus Zambryskibacteria bacterium RIFCSPLOWO2_01_FULL_43_17</name>
    <dbReference type="NCBI Taxonomy" id="1802760"/>
    <lineage>
        <taxon>Bacteria</taxon>
        <taxon>Candidatus Zambryskiibacteriota</taxon>
    </lineage>
</organism>
<keyword evidence="1" id="KW-1133">Transmembrane helix</keyword>
<gene>
    <name evidence="2" type="ORF">A2920_02455</name>
</gene>
<dbReference type="AlphaFoldDB" id="A0A1G2U109"/>
<dbReference type="Proteomes" id="UP000179283">
    <property type="component" value="Unassembled WGS sequence"/>
</dbReference>
<comment type="caution">
    <text evidence="2">The sequence shown here is derived from an EMBL/GenBank/DDBJ whole genome shotgun (WGS) entry which is preliminary data.</text>
</comment>
<evidence type="ECO:0000256" key="1">
    <source>
        <dbReference type="SAM" id="Phobius"/>
    </source>
</evidence>
<proteinExistence type="predicted"/>
<evidence type="ECO:0000313" key="3">
    <source>
        <dbReference type="Proteomes" id="UP000179283"/>
    </source>
</evidence>
<protein>
    <submittedName>
        <fullName evidence="2">Uncharacterized protein</fullName>
    </submittedName>
</protein>
<reference evidence="2 3" key="1">
    <citation type="journal article" date="2016" name="Nat. Commun.">
        <title>Thousands of microbial genomes shed light on interconnected biogeochemical processes in an aquifer system.</title>
        <authorList>
            <person name="Anantharaman K."/>
            <person name="Brown C.T."/>
            <person name="Hug L.A."/>
            <person name="Sharon I."/>
            <person name="Castelle C.J."/>
            <person name="Probst A.J."/>
            <person name="Thomas B.C."/>
            <person name="Singh A."/>
            <person name="Wilkins M.J."/>
            <person name="Karaoz U."/>
            <person name="Brodie E.L."/>
            <person name="Williams K.H."/>
            <person name="Hubbard S.S."/>
            <person name="Banfield J.F."/>
        </authorList>
    </citation>
    <scope>NUCLEOTIDE SEQUENCE [LARGE SCALE GENOMIC DNA]</scope>
</reference>